<dbReference type="EMBL" id="CDRZ01000252">
    <property type="protein sequence ID" value="CEO89624.1"/>
    <property type="molecule type" value="Genomic_DNA"/>
</dbReference>
<dbReference type="Proteomes" id="UP000046155">
    <property type="component" value="Unassembled WGS sequence"/>
</dbReference>
<keyword evidence="2" id="KW-1185">Reference proteome</keyword>
<dbReference type="PANTHER" id="PTHR30217">
    <property type="entry name" value="PEPTIDASE U32 FAMILY"/>
    <property type="match status" value="1"/>
</dbReference>
<reference evidence="2" key="1">
    <citation type="submission" date="2015-01" db="EMBL/GenBank/DDBJ databases">
        <authorList>
            <person name="Manzoor Shahid"/>
            <person name="Zubair Saima"/>
        </authorList>
    </citation>
    <scope>NUCLEOTIDE SEQUENCE [LARGE SCALE GENOMIC DNA]</scope>
    <source>
        <strain evidence="2">Sp3</strain>
    </source>
</reference>
<dbReference type="RefSeq" id="WP_052835590.1">
    <property type="nucleotide sequence ID" value="NZ_CDRZ01000252.1"/>
</dbReference>
<organism evidence="1 2">
    <name type="scientific">Syntrophaceticus schinkii</name>
    <dbReference type="NCBI Taxonomy" id="499207"/>
    <lineage>
        <taxon>Bacteria</taxon>
        <taxon>Bacillati</taxon>
        <taxon>Bacillota</taxon>
        <taxon>Clostridia</taxon>
        <taxon>Thermoanaerobacterales</taxon>
        <taxon>Thermoanaerobacterales Family III. Incertae Sedis</taxon>
        <taxon>Syntrophaceticus</taxon>
    </lineage>
</organism>
<protein>
    <submittedName>
        <fullName evidence="1">Peptidase U32</fullName>
    </submittedName>
</protein>
<dbReference type="AlphaFoldDB" id="A0A0B7MG80"/>
<gene>
    <name evidence="1" type="ORF">SSCH_540002</name>
</gene>
<proteinExistence type="predicted"/>
<dbReference type="OrthoDB" id="9807498at2"/>
<dbReference type="Pfam" id="PF01136">
    <property type="entry name" value="Peptidase_U32"/>
    <property type="match status" value="2"/>
</dbReference>
<sequence length="659" mass="73648">MSKMHEPPRVELLAPVGKWDVLETVIRAGADAVYLGGKKFNMRLHRKDFNLTDEELQEAAIYCHEKGVKIYVTVNNLLTGKETAELPGYLSFLEEIAVDGIIVQDLGVVKLAKEMGLTVPLHSSVMMNAHNLEGLQLLEELGITRVILGRELTLDDIKLIHSKTSLELEYFTHGDMCFAQSSQCYHSGMLFGKSSNRGRCMKPCRWAFELVDRQTDEVIPVQVPGPYFMAVKDISLLPFLPEVIGSGICSLKIEGRMRLAEHLEPLVGFYRRKLDKFYENPAGYTFDWKEYEKFQEIRVRDLSPLYSFGNPGAASVGYTGEREPRFFSQAVKEPVITTEDLTHSPLPSPSYVKNTDKPFLSVKVGSKTAALAALESGADLVYTSGESFISQDKPWEISDFPELLDRARESGSQFVAGLPRIVMPWEMDRTLYFLERIKEMDVDGILVTNLGTVYAAAKLTDLPLYADYSCNIANQQAAGLLKDYQVVQVTAPLEFCCEDVLAMPGQELPVEAVVHGSLPSMISDHCLPAAVLEGTTKHQPCSGVCRTRLYGLKDTVGQVHTLEVDHTCRNHIYMANELALLPYLISFYGAGFAGLRLEIPLYKAAEVKTVTRLYRQEIDHLWADPADYTFPESSWQQLLQINKGPFGTGPYTTGVKVKD</sequence>
<name>A0A0B7MG80_9FIRM</name>
<dbReference type="InterPro" id="IPR001539">
    <property type="entry name" value="Peptidase_U32"/>
</dbReference>
<evidence type="ECO:0000313" key="1">
    <source>
        <dbReference type="EMBL" id="CEO89624.1"/>
    </source>
</evidence>
<accession>A0A0B7MG80</accession>
<evidence type="ECO:0000313" key="2">
    <source>
        <dbReference type="Proteomes" id="UP000046155"/>
    </source>
</evidence>
<dbReference type="InterPro" id="IPR051454">
    <property type="entry name" value="RNA/ubiquinone_mod_enzymes"/>
</dbReference>